<name>A0ABR4NX06_9SACH</name>
<reference evidence="2 3" key="1">
    <citation type="submission" date="2024-05" db="EMBL/GenBank/DDBJ databases">
        <title>Long read based assembly of the Candida bracarensis genome reveals expanded adhesin content.</title>
        <authorList>
            <person name="Marcet-Houben M."/>
            <person name="Ksiezopolska E."/>
            <person name="Gabaldon T."/>
        </authorList>
    </citation>
    <scope>NUCLEOTIDE SEQUENCE [LARGE SCALE GENOMIC DNA]</scope>
    <source>
        <strain evidence="2 3">CBM6</strain>
    </source>
</reference>
<protein>
    <recommendedName>
        <fullName evidence="4">Micro-fibrillar-associated protein 1 C-terminal domain-containing protein</fullName>
    </recommendedName>
</protein>
<keyword evidence="3" id="KW-1185">Reference proteome</keyword>
<dbReference type="EMBL" id="JBEVYD010000004">
    <property type="protein sequence ID" value="KAL3233411.1"/>
    <property type="molecule type" value="Genomic_DNA"/>
</dbReference>
<feature type="compositionally biased region" description="Low complexity" evidence="1">
    <location>
        <begin position="1"/>
        <end position="17"/>
    </location>
</feature>
<evidence type="ECO:0000313" key="2">
    <source>
        <dbReference type="EMBL" id="KAL3233411.1"/>
    </source>
</evidence>
<feature type="region of interest" description="Disordered" evidence="1">
    <location>
        <begin position="1"/>
        <end position="29"/>
    </location>
</feature>
<comment type="caution">
    <text evidence="2">The sequence shown here is derived from an EMBL/GenBank/DDBJ whole genome shotgun (WGS) entry which is preliminary data.</text>
</comment>
<evidence type="ECO:0000256" key="1">
    <source>
        <dbReference type="SAM" id="MobiDB-lite"/>
    </source>
</evidence>
<sequence length="142" mass="16472">MSSDSSSGDSSSGYSSSSEEETVFHKPVLLSGNKEKEITTKLDEHVRQSILKRSIETANKLAVEKEELQRQTELNYSATDKDLLRRTMELDDDDSVDPVAEHKLWQTRQEARRLRQRELMVRKQQELESDEINRITNKMNMT</sequence>
<evidence type="ECO:0008006" key="4">
    <source>
        <dbReference type="Google" id="ProtNLM"/>
    </source>
</evidence>
<organism evidence="2 3">
    <name type="scientific">Nakaseomyces bracarensis</name>
    <dbReference type="NCBI Taxonomy" id="273131"/>
    <lineage>
        <taxon>Eukaryota</taxon>
        <taxon>Fungi</taxon>
        <taxon>Dikarya</taxon>
        <taxon>Ascomycota</taxon>
        <taxon>Saccharomycotina</taxon>
        <taxon>Saccharomycetes</taxon>
        <taxon>Saccharomycetales</taxon>
        <taxon>Saccharomycetaceae</taxon>
        <taxon>Nakaseomyces</taxon>
    </lineage>
</organism>
<evidence type="ECO:0000313" key="3">
    <source>
        <dbReference type="Proteomes" id="UP001623330"/>
    </source>
</evidence>
<dbReference type="Proteomes" id="UP001623330">
    <property type="component" value="Unassembled WGS sequence"/>
</dbReference>
<gene>
    <name evidence="2" type="ORF">RNJ44_03451</name>
</gene>
<proteinExistence type="predicted"/>
<accession>A0ABR4NX06</accession>